<feature type="transmembrane region" description="Helical" evidence="1">
    <location>
        <begin position="112"/>
        <end position="134"/>
    </location>
</feature>
<reference evidence="2" key="1">
    <citation type="submission" date="2022-10" db="EMBL/GenBank/DDBJ databases">
        <title>Adaptive evolution leads to modifications in subtelomeric GC content in a zoonotic Cryptosporidium species.</title>
        <authorList>
            <person name="Li J."/>
            <person name="Feng Y."/>
            <person name="Xiao L."/>
        </authorList>
    </citation>
    <scope>NUCLEOTIDE SEQUENCE</scope>
    <source>
        <strain evidence="2">33844</strain>
    </source>
</reference>
<feature type="transmembrane region" description="Helical" evidence="1">
    <location>
        <begin position="146"/>
        <end position="168"/>
    </location>
</feature>
<organism evidence="2">
    <name type="scientific">Cryptosporidium canis</name>
    <dbReference type="NCBI Taxonomy" id="195482"/>
    <lineage>
        <taxon>Eukaryota</taxon>
        <taxon>Sar</taxon>
        <taxon>Alveolata</taxon>
        <taxon>Apicomplexa</taxon>
        <taxon>Conoidasida</taxon>
        <taxon>Coccidia</taxon>
        <taxon>Eucoccidiorida</taxon>
        <taxon>Eimeriorina</taxon>
        <taxon>Cryptosporidiidae</taxon>
        <taxon>Cryptosporidium</taxon>
    </lineage>
</organism>
<evidence type="ECO:0000256" key="1">
    <source>
        <dbReference type="SAM" id="Phobius"/>
    </source>
</evidence>
<protein>
    <submittedName>
        <fullName evidence="2">Uncharacterized protein</fullName>
    </submittedName>
</protein>
<dbReference type="EMBL" id="JAPCXC010000101">
    <property type="protein sequence ID" value="KAJ1605413.1"/>
    <property type="molecule type" value="Genomic_DNA"/>
</dbReference>
<dbReference type="AlphaFoldDB" id="A0A9D5DJ63"/>
<keyword evidence="1" id="KW-0812">Transmembrane</keyword>
<dbReference type="OrthoDB" id="343382at2759"/>
<feature type="transmembrane region" description="Helical" evidence="1">
    <location>
        <begin position="12"/>
        <end position="35"/>
    </location>
</feature>
<accession>A0A9D5DJ63</accession>
<dbReference type="Proteomes" id="UP001067231">
    <property type="component" value="Unassembled WGS sequence"/>
</dbReference>
<evidence type="ECO:0000313" key="2">
    <source>
        <dbReference type="EMBL" id="KAJ1605413.1"/>
    </source>
</evidence>
<proteinExistence type="predicted"/>
<name>A0A9D5DJ63_9CRYT</name>
<gene>
    <name evidence="2" type="ORF">OJ253_3178</name>
</gene>
<keyword evidence="1" id="KW-0472">Membrane</keyword>
<keyword evidence="1" id="KW-1133">Transmembrane helix</keyword>
<sequence>MNGKRESLRKLLILLLNVILIFATLFTILFLNVGYYRWGFSNGSNVKYSVCLNRIYSEAICINTSIADFEGCSEMIELENFKSNNIPSSILSSPHSIDSIKNIIVNIKGASLKLTCLIVAYLVFLSFSTLVLLIKDYIYNKRYAHIFSVILIGISILFITSGLVYWILMHISWGKTLRIGNNNVTIQVIYHSLASGYYIFVGVLLMTLIELIILFKILPDDCEYSKYSLIS</sequence>
<comment type="caution">
    <text evidence="2">The sequence shown here is derived from an EMBL/GenBank/DDBJ whole genome shotgun (WGS) entry which is preliminary data.</text>
</comment>
<feature type="transmembrane region" description="Helical" evidence="1">
    <location>
        <begin position="197"/>
        <end position="218"/>
    </location>
</feature>